<dbReference type="InterPro" id="IPR021109">
    <property type="entry name" value="Peptidase_aspartic_dom_sf"/>
</dbReference>
<dbReference type="InterPro" id="IPR019103">
    <property type="entry name" value="Peptidase_aspartic_DDI1-type"/>
</dbReference>
<feature type="domain" description="Aspartic peptidase DDI1-type" evidence="2">
    <location>
        <begin position="310"/>
        <end position="413"/>
    </location>
</feature>
<feature type="compositionally biased region" description="Basic and acidic residues" evidence="1">
    <location>
        <begin position="506"/>
        <end position="520"/>
    </location>
</feature>
<feature type="compositionally biased region" description="Basic residues" evidence="1">
    <location>
        <begin position="468"/>
        <end position="486"/>
    </location>
</feature>
<gene>
    <name evidence="3" type="primary">LOC114328544</name>
</gene>
<feature type="compositionally biased region" description="Basic and acidic residues" evidence="1">
    <location>
        <begin position="9"/>
        <end position="25"/>
    </location>
</feature>
<dbReference type="SUPFAM" id="SSF50630">
    <property type="entry name" value="Acid proteases"/>
    <property type="match status" value="1"/>
</dbReference>
<dbReference type="CDD" id="cd00303">
    <property type="entry name" value="retropepsin_like"/>
    <property type="match status" value="1"/>
</dbReference>
<feature type="region of interest" description="Disordered" evidence="1">
    <location>
        <begin position="1"/>
        <end position="36"/>
    </location>
</feature>
<protein>
    <submittedName>
        <fullName evidence="3">Calponin homology domain-containing protein DDB_G0272472-like</fullName>
    </submittedName>
</protein>
<feature type="region of interest" description="Disordered" evidence="1">
    <location>
        <begin position="452"/>
        <end position="520"/>
    </location>
</feature>
<feature type="region of interest" description="Disordered" evidence="1">
    <location>
        <begin position="58"/>
        <end position="97"/>
    </location>
</feature>
<accession>A0A6P7FJP9</accession>
<organism evidence="3">
    <name type="scientific">Diabrotica virgifera virgifera</name>
    <name type="common">western corn rootworm</name>
    <dbReference type="NCBI Taxonomy" id="50390"/>
    <lineage>
        <taxon>Eukaryota</taxon>
        <taxon>Metazoa</taxon>
        <taxon>Ecdysozoa</taxon>
        <taxon>Arthropoda</taxon>
        <taxon>Hexapoda</taxon>
        <taxon>Insecta</taxon>
        <taxon>Pterygota</taxon>
        <taxon>Neoptera</taxon>
        <taxon>Endopterygota</taxon>
        <taxon>Coleoptera</taxon>
        <taxon>Polyphaga</taxon>
        <taxon>Cucujiformia</taxon>
        <taxon>Chrysomeloidea</taxon>
        <taxon>Chrysomelidae</taxon>
        <taxon>Galerucinae</taxon>
        <taxon>Diabroticina</taxon>
        <taxon>Diabroticites</taxon>
        <taxon>Diabrotica</taxon>
    </lineage>
</organism>
<dbReference type="InParanoid" id="A0A6P7FJP9"/>
<feature type="compositionally biased region" description="Basic and acidic residues" evidence="1">
    <location>
        <begin position="452"/>
        <end position="467"/>
    </location>
</feature>
<dbReference type="Gene3D" id="2.40.70.10">
    <property type="entry name" value="Acid Proteases"/>
    <property type="match status" value="1"/>
</dbReference>
<sequence>MSTTRRQSKMQESRENNREEEKIVEEGLGNEGDTTIMERKEQELTGIEKLLQLMQLQSQQMDRNQQETKRTMQENQQESKRAMEETQQKIEKNQQEAKRAMEITQQKMEETQREISQRIEQKLEENECKLEKRLEKYENEMKACLEKVREETERKLKMQREETETKMKNIKTVQKMELEQLESKFENAIQEDRREIEEKFKQNEKQIAELKNQQKCGERREMIILGTSDAKIQFGGDIRKTHPVPFVKNLKTKLQHIRYFDDCKLQRNNIQTGFSIKHPPNKHKQLSGIFWHPREFIQLAGNERQSSNSNLIFLEAFIKHKAIKILIDSGSEISLINKKLVKELNLDRFVYKIPRVALVGANNKKLTTVNEGLGVRIRVGDKYYIMQCVMIEDLNHDMIAGIDELSEKHITINFSENKLEIKAEPDNIEEETEIERKIIVEKINEQEKHKEIKMTVEEKQKVQEKNQPKKKRRRKKKKKSSKRKKENKVDTRERQEIEDTEELSAIDDKTERKQEEKHFS</sequence>
<dbReference type="RefSeq" id="XP_028133218.1">
    <property type="nucleotide sequence ID" value="XM_028277417.1"/>
</dbReference>
<reference evidence="3" key="1">
    <citation type="submission" date="2025-08" db="UniProtKB">
        <authorList>
            <consortium name="RefSeq"/>
        </authorList>
    </citation>
    <scope>IDENTIFICATION</scope>
    <source>
        <tissue evidence="3">Whole insect</tissue>
    </source>
</reference>
<evidence type="ECO:0000313" key="3">
    <source>
        <dbReference type="RefSeq" id="XP_028133218.1"/>
    </source>
</evidence>
<feature type="compositionally biased region" description="Basic and acidic residues" evidence="1">
    <location>
        <begin position="487"/>
        <end position="497"/>
    </location>
</feature>
<proteinExistence type="predicted"/>
<evidence type="ECO:0000256" key="1">
    <source>
        <dbReference type="SAM" id="MobiDB-lite"/>
    </source>
</evidence>
<name>A0A6P7FJP9_DIAVI</name>
<feature type="compositionally biased region" description="Basic and acidic residues" evidence="1">
    <location>
        <begin position="64"/>
        <end position="97"/>
    </location>
</feature>
<dbReference type="AlphaFoldDB" id="A0A6P7FJP9"/>
<dbReference type="Pfam" id="PF09668">
    <property type="entry name" value="Asp_protease"/>
    <property type="match status" value="1"/>
</dbReference>
<evidence type="ECO:0000259" key="2">
    <source>
        <dbReference type="Pfam" id="PF09668"/>
    </source>
</evidence>